<evidence type="ECO:0000256" key="3">
    <source>
        <dbReference type="PROSITE-ProRule" id="PRU00267"/>
    </source>
</evidence>
<dbReference type="GO" id="GO:0005634">
    <property type="term" value="C:nucleus"/>
    <property type="evidence" value="ECO:0007669"/>
    <property type="project" value="UniProtKB-UniRule"/>
</dbReference>
<protein>
    <recommendedName>
        <fullName evidence="4">HMG box domain-containing protein</fullName>
    </recommendedName>
</protein>
<keyword evidence="1 3" id="KW-0238">DNA-binding</keyword>
<feature type="DNA-binding region" description="HMG box" evidence="3">
    <location>
        <begin position="30"/>
        <end position="98"/>
    </location>
</feature>
<dbReference type="Proteomes" id="UP001310594">
    <property type="component" value="Unassembled WGS sequence"/>
</dbReference>
<dbReference type="GO" id="GO:0030154">
    <property type="term" value="P:cell differentiation"/>
    <property type="evidence" value="ECO:0007669"/>
    <property type="project" value="TreeGrafter"/>
</dbReference>
<dbReference type="CDD" id="cd01389">
    <property type="entry name" value="HMG-box_ROX1-like"/>
    <property type="match status" value="1"/>
</dbReference>
<dbReference type="Pfam" id="PF00505">
    <property type="entry name" value="HMG_box"/>
    <property type="match status" value="1"/>
</dbReference>
<keyword evidence="2" id="KW-0804">Transcription</keyword>
<evidence type="ECO:0000256" key="2">
    <source>
        <dbReference type="ARBA" id="ARBA00023163"/>
    </source>
</evidence>
<sequence>MPTGPMPPKYKVTKKTLATAGQVKSASDKVSRPPNTFTIYRTDWHSTIVAQIPKVHNNAASVIIGDKWRGESEEVRDVYKQKAADAKALHELNHPEYQYQPRKPSEEKRRMTKNKLAKIAKAQAEGEGEAVMQ</sequence>
<organism evidence="5 6">
    <name type="scientific">Elasticomyces elasticus</name>
    <dbReference type="NCBI Taxonomy" id="574655"/>
    <lineage>
        <taxon>Eukaryota</taxon>
        <taxon>Fungi</taxon>
        <taxon>Dikarya</taxon>
        <taxon>Ascomycota</taxon>
        <taxon>Pezizomycotina</taxon>
        <taxon>Dothideomycetes</taxon>
        <taxon>Dothideomycetidae</taxon>
        <taxon>Mycosphaerellales</taxon>
        <taxon>Teratosphaeriaceae</taxon>
        <taxon>Elasticomyces</taxon>
    </lineage>
</organism>
<reference evidence="5" key="1">
    <citation type="submission" date="2023-08" db="EMBL/GenBank/DDBJ databases">
        <title>Black Yeasts Isolated from many extreme environments.</title>
        <authorList>
            <person name="Coleine C."/>
            <person name="Stajich J.E."/>
            <person name="Selbmann L."/>
        </authorList>
    </citation>
    <scope>NUCLEOTIDE SEQUENCE</scope>
    <source>
        <strain evidence="5">CCFEE 5810</strain>
    </source>
</reference>
<dbReference type="InterPro" id="IPR050140">
    <property type="entry name" value="SRY-related_HMG-box_TF-like"/>
</dbReference>
<dbReference type="PANTHER" id="PTHR10270">
    <property type="entry name" value="SOX TRANSCRIPTION FACTOR"/>
    <property type="match status" value="1"/>
</dbReference>
<dbReference type="Gene3D" id="1.10.30.10">
    <property type="entry name" value="High mobility group box domain"/>
    <property type="match status" value="1"/>
</dbReference>
<dbReference type="PROSITE" id="PS50118">
    <property type="entry name" value="HMG_BOX_2"/>
    <property type="match status" value="1"/>
</dbReference>
<evidence type="ECO:0000259" key="4">
    <source>
        <dbReference type="PROSITE" id="PS50118"/>
    </source>
</evidence>
<dbReference type="InterPro" id="IPR009071">
    <property type="entry name" value="HMG_box_dom"/>
</dbReference>
<dbReference type="PANTHER" id="PTHR10270:SF161">
    <property type="entry name" value="SEX-DETERMINING REGION Y PROTEIN"/>
    <property type="match status" value="1"/>
</dbReference>
<keyword evidence="3" id="KW-0539">Nucleus</keyword>
<name>A0AAN7ZR65_9PEZI</name>
<dbReference type="SUPFAM" id="SSF47095">
    <property type="entry name" value="HMG-box"/>
    <property type="match status" value="1"/>
</dbReference>
<feature type="domain" description="HMG box" evidence="4">
    <location>
        <begin position="30"/>
        <end position="98"/>
    </location>
</feature>
<evidence type="ECO:0000256" key="1">
    <source>
        <dbReference type="ARBA" id="ARBA00023125"/>
    </source>
</evidence>
<evidence type="ECO:0000313" key="6">
    <source>
        <dbReference type="Proteomes" id="UP001310594"/>
    </source>
</evidence>
<dbReference type="GO" id="GO:0000978">
    <property type="term" value="F:RNA polymerase II cis-regulatory region sequence-specific DNA binding"/>
    <property type="evidence" value="ECO:0007669"/>
    <property type="project" value="TreeGrafter"/>
</dbReference>
<dbReference type="EMBL" id="JAVRQU010000020">
    <property type="protein sequence ID" value="KAK5692129.1"/>
    <property type="molecule type" value="Genomic_DNA"/>
</dbReference>
<dbReference type="SMART" id="SM00398">
    <property type="entry name" value="HMG"/>
    <property type="match status" value="1"/>
</dbReference>
<dbReference type="InterPro" id="IPR036910">
    <property type="entry name" value="HMG_box_dom_sf"/>
</dbReference>
<proteinExistence type="predicted"/>
<gene>
    <name evidence="5" type="ORF">LTR97_011303</name>
</gene>
<comment type="caution">
    <text evidence="5">The sequence shown here is derived from an EMBL/GenBank/DDBJ whole genome shotgun (WGS) entry which is preliminary data.</text>
</comment>
<evidence type="ECO:0000313" key="5">
    <source>
        <dbReference type="EMBL" id="KAK5692129.1"/>
    </source>
</evidence>
<dbReference type="AlphaFoldDB" id="A0AAN7ZR65"/>
<accession>A0AAN7ZR65</accession>
<dbReference type="GO" id="GO:0001228">
    <property type="term" value="F:DNA-binding transcription activator activity, RNA polymerase II-specific"/>
    <property type="evidence" value="ECO:0007669"/>
    <property type="project" value="TreeGrafter"/>
</dbReference>